<dbReference type="AlphaFoldDB" id="A0A2M9R7K4"/>
<organism evidence="2 3">
    <name type="scientific">Avrilella dinanensis</name>
    <dbReference type="NCBI Taxonomy" id="2008672"/>
    <lineage>
        <taxon>Bacteria</taxon>
        <taxon>Pseudomonadati</taxon>
        <taxon>Bacteroidota</taxon>
        <taxon>Flavobacteriia</taxon>
        <taxon>Flavobacteriales</taxon>
        <taxon>Flavobacteriaceae</taxon>
        <taxon>Avrilella</taxon>
    </lineage>
</organism>
<gene>
    <name evidence="2" type="ORF">CDL10_10025</name>
</gene>
<evidence type="ECO:0000313" key="2">
    <source>
        <dbReference type="EMBL" id="PJR04839.1"/>
    </source>
</evidence>
<dbReference type="Proteomes" id="UP000231960">
    <property type="component" value="Unassembled WGS sequence"/>
</dbReference>
<keyword evidence="1" id="KW-0812">Transmembrane</keyword>
<reference evidence="2 3" key="1">
    <citation type="submission" date="2017-06" db="EMBL/GenBank/DDBJ databases">
        <title>Description of Avrilella dinanensis gen. nov. sp. nov.</title>
        <authorList>
            <person name="Leyer C."/>
            <person name="Sassi M."/>
            <person name="Minet J."/>
            <person name="Kayal S."/>
            <person name="Cattoir V."/>
        </authorList>
    </citation>
    <scope>NUCLEOTIDE SEQUENCE [LARGE SCALE GENOMIC DNA]</scope>
    <source>
        <strain evidence="2 3">UR159</strain>
    </source>
</reference>
<dbReference type="EMBL" id="NIPO01000001">
    <property type="protein sequence ID" value="PJR04839.1"/>
    <property type="molecule type" value="Genomic_DNA"/>
</dbReference>
<evidence type="ECO:0000256" key="1">
    <source>
        <dbReference type="SAM" id="Phobius"/>
    </source>
</evidence>
<evidence type="ECO:0000313" key="3">
    <source>
        <dbReference type="Proteomes" id="UP000231960"/>
    </source>
</evidence>
<keyword evidence="1" id="KW-0472">Membrane</keyword>
<protein>
    <submittedName>
        <fullName evidence="2">Uncharacterized protein</fullName>
    </submittedName>
</protein>
<proteinExistence type="predicted"/>
<keyword evidence="1" id="KW-1133">Transmembrane helix</keyword>
<feature type="transmembrane region" description="Helical" evidence="1">
    <location>
        <begin position="6"/>
        <end position="26"/>
    </location>
</feature>
<comment type="caution">
    <text evidence="2">The sequence shown here is derived from an EMBL/GenBank/DDBJ whole genome shotgun (WGS) entry which is preliminary data.</text>
</comment>
<dbReference type="RefSeq" id="WP_100678398.1">
    <property type="nucleotide sequence ID" value="NZ_NIPO01000001.1"/>
</dbReference>
<keyword evidence="3" id="KW-1185">Reference proteome</keyword>
<sequence>MKVIRIILGVFIGIILLWIIWINLPVKYNRVTEIKLGNQIIEKIESSKEELPENNDWEKLNEYGIYQEYEIGKPEYKKINDNEFEIIFVEGFDPPYLIWNSSERKWKKGRPTL</sequence>
<dbReference type="OrthoDB" id="1260332at2"/>
<accession>A0A2M9R7K4</accession>
<name>A0A2M9R7K4_9FLAO</name>